<feature type="transmembrane region" description="Helical" evidence="8">
    <location>
        <begin position="34"/>
        <end position="57"/>
    </location>
</feature>
<evidence type="ECO:0000256" key="3">
    <source>
        <dbReference type="ARBA" id="ARBA00022448"/>
    </source>
</evidence>
<feature type="transmembrane region" description="Helical" evidence="8">
    <location>
        <begin position="5"/>
        <end position="22"/>
    </location>
</feature>
<dbReference type="PROSITE" id="PS01307">
    <property type="entry name" value="MOTA"/>
    <property type="match status" value="1"/>
</dbReference>
<evidence type="ECO:0000313" key="11">
    <source>
        <dbReference type="Proteomes" id="UP000016491"/>
    </source>
</evidence>
<keyword evidence="7 8" id="KW-0472">Membrane</keyword>
<dbReference type="PANTHER" id="PTHR30433:SF2">
    <property type="entry name" value="MOTILITY PROTEIN A"/>
    <property type="match status" value="1"/>
</dbReference>
<dbReference type="InterPro" id="IPR047055">
    <property type="entry name" value="MotA-like"/>
</dbReference>
<evidence type="ECO:0000259" key="9">
    <source>
        <dbReference type="Pfam" id="PF01618"/>
    </source>
</evidence>
<dbReference type="RefSeq" id="WP_002570074.1">
    <property type="nucleotide sequence ID" value="NZ_KE992859.1"/>
</dbReference>
<dbReference type="PANTHER" id="PTHR30433">
    <property type="entry name" value="CHEMOTAXIS PROTEIN MOTA"/>
    <property type="match status" value="1"/>
</dbReference>
<accession>A0ABC9TRW6</accession>
<evidence type="ECO:0000256" key="5">
    <source>
        <dbReference type="ARBA" id="ARBA00022692"/>
    </source>
</evidence>
<keyword evidence="6 8" id="KW-1133">Transmembrane helix</keyword>
<evidence type="ECO:0000256" key="6">
    <source>
        <dbReference type="ARBA" id="ARBA00022989"/>
    </source>
</evidence>
<comment type="caution">
    <text evidence="10">The sequence shown here is derived from an EMBL/GenBank/DDBJ whole genome shotgun (WGS) entry which is preliminary data.</text>
</comment>
<proteinExistence type="inferred from homology"/>
<sequence length="276" mass="30734">MDLSTLIGIVLGFVIIVVSITMDDIKAINNFINMPSLFIVVGGTIMAIVASYPFSILKNIPSHMRILFQGKRFHNMSCIETLVEFAMEARKNGLLALEQKAEELKEPFFKYAIMMIVDSHDPQDVRTLLNDELDYMTTRHETEIGIYEKGTVLAPAFGMTGTLIGLINMLMGLNLADGASDSLGANMSVALITTFYGCLLANLFFAPIAKKLTIRNDEEYLYKQLIIEGVLSIQAGDNPKFLKEKLYCYLKERLNENLKEEGDGGGKKKKGKGKKE</sequence>
<dbReference type="GO" id="GO:0005886">
    <property type="term" value="C:plasma membrane"/>
    <property type="evidence" value="ECO:0007669"/>
    <property type="project" value="UniProtKB-SubCell"/>
</dbReference>
<evidence type="ECO:0000256" key="4">
    <source>
        <dbReference type="ARBA" id="ARBA00022475"/>
    </source>
</evidence>
<comment type="subcellular location">
    <subcellularLocation>
        <location evidence="1">Cell membrane</location>
        <topology evidence="1">Multi-pass membrane protein</topology>
    </subcellularLocation>
</comment>
<evidence type="ECO:0000256" key="2">
    <source>
        <dbReference type="ARBA" id="ARBA00008038"/>
    </source>
</evidence>
<feature type="transmembrane region" description="Helical" evidence="8">
    <location>
        <begin position="152"/>
        <end position="171"/>
    </location>
</feature>
<name>A0ABC9TRW6_CLOSY</name>
<gene>
    <name evidence="10" type="ORF">CLOSYM_04338</name>
</gene>
<feature type="transmembrane region" description="Helical" evidence="8">
    <location>
        <begin position="183"/>
        <end position="205"/>
    </location>
</feature>
<comment type="similarity">
    <text evidence="2">Belongs to the MotA family.</text>
</comment>
<dbReference type="InterPro" id="IPR002898">
    <property type="entry name" value="MotA_ExbB_proton_chnl"/>
</dbReference>
<keyword evidence="4" id="KW-1003">Cell membrane</keyword>
<evidence type="ECO:0000256" key="8">
    <source>
        <dbReference type="SAM" id="Phobius"/>
    </source>
</evidence>
<evidence type="ECO:0000313" key="10">
    <source>
        <dbReference type="EMBL" id="ERI74080.1"/>
    </source>
</evidence>
<dbReference type="AlphaFoldDB" id="A0ABC9TRW6"/>
<organism evidence="10 11">
    <name type="scientific">[Clostridium] symbiosum ATCC 14940</name>
    <dbReference type="NCBI Taxonomy" id="411472"/>
    <lineage>
        <taxon>Bacteria</taxon>
        <taxon>Bacillati</taxon>
        <taxon>Bacillota</taxon>
        <taxon>Clostridia</taxon>
        <taxon>Lachnospirales</taxon>
        <taxon>Lachnospiraceae</taxon>
        <taxon>Otoolea</taxon>
    </lineage>
</organism>
<dbReference type="InterPro" id="IPR000540">
    <property type="entry name" value="Flag_MotA_CS"/>
</dbReference>
<dbReference type="Pfam" id="PF01618">
    <property type="entry name" value="MotA_ExbB"/>
    <property type="match status" value="1"/>
</dbReference>
<reference evidence="10 11" key="1">
    <citation type="submission" date="2013-07" db="EMBL/GenBank/DDBJ databases">
        <authorList>
            <person name="Weinstock G."/>
            <person name="Sodergren E."/>
            <person name="Wylie T."/>
            <person name="Fulton L."/>
            <person name="Fulton R."/>
            <person name="Fronick C."/>
            <person name="O'Laughlin M."/>
            <person name="Godfrey J."/>
            <person name="Miner T."/>
            <person name="Herter B."/>
            <person name="Appelbaum E."/>
            <person name="Cordes M."/>
            <person name="Lek S."/>
            <person name="Wollam A."/>
            <person name="Pepin K.H."/>
            <person name="Palsikar V.B."/>
            <person name="Mitreva M."/>
            <person name="Wilson R.K."/>
        </authorList>
    </citation>
    <scope>NUCLEOTIDE SEQUENCE [LARGE SCALE GENOMIC DNA]</scope>
    <source>
        <strain evidence="10 11">ATCC 14940</strain>
    </source>
</reference>
<dbReference type="EMBL" id="AWSU01000344">
    <property type="protein sequence ID" value="ERI74080.1"/>
    <property type="molecule type" value="Genomic_DNA"/>
</dbReference>
<evidence type="ECO:0000256" key="1">
    <source>
        <dbReference type="ARBA" id="ARBA00004651"/>
    </source>
</evidence>
<keyword evidence="5 8" id="KW-0812">Transmembrane</keyword>
<evidence type="ECO:0000256" key="7">
    <source>
        <dbReference type="ARBA" id="ARBA00023136"/>
    </source>
</evidence>
<keyword evidence="3" id="KW-0813">Transport</keyword>
<feature type="domain" description="MotA/TolQ/ExbB proton channel" evidence="9">
    <location>
        <begin position="101"/>
        <end position="220"/>
    </location>
</feature>
<protein>
    <submittedName>
        <fullName evidence="10">Chemotaxis protein PomA</fullName>
    </submittedName>
</protein>
<dbReference type="Proteomes" id="UP000016491">
    <property type="component" value="Unassembled WGS sequence"/>
</dbReference>